<feature type="region of interest" description="Disordered" evidence="1">
    <location>
        <begin position="115"/>
        <end position="150"/>
    </location>
</feature>
<gene>
    <name evidence="2" type="ORF">E2C01_020035</name>
</gene>
<dbReference type="Proteomes" id="UP000324222">
    <property type="component" value="Unassembled WGS sequence"/>
</dbReference>
<evidence type="ECO:0000313" key="3">
    <source>
        <dbReference type="Proteomes" id="UP000324222"/>
    </source>
</evidence>
<comment type="caution">
    <text evidence="2">The sequence shown here is derived from an EMBL/GenBank/DDBJ whole genome shotgun (WGS) entry which is preliminary data.</text>
</comment>
<proteinExistence type="predicted"/>
<dbReference type="AlphaFoldDB" id="A0A5B7E223"/>
<feature type="region of interest" description="Disordered" evidence="1">
    <location>
        <begin position="45"/>
        <end position="82"/>
    </location>
</feature>
<keyword evidence="3" id="KW-1185">Reference proteome</keyword>
<evidence type="ECO:0000313" key="2">
    <source>
        <dbReference type="EMBL" id="MPC26884.1"/>
    </source>
</evidence>
<feature type="compositionally biased region" description="Polar residues" evidence="1">
    <location>
        <begin position="46"/>
        <end position="68"/>
    </location>
</feature>
<reference evidence="2 3" key="1">
    <citation type="submission" date="2019-05" db="EMBL/GenBank/DDBJ databases">
        <title>Another draft genome of Portunus trituberculatus and its Hox gene families provides insights of decapod evolution.</title>
        <authorList>
            <person name="Jeong J.-H."/>
            <person name="Song I."/>
            <person name="Kim S."/>
            <person name="Choi T."/>
            <person name="Kim D."/>
            <person name="Ryu S."/>
            <person name="Kim W."/>
        </authorList>
    </citation>
    <scope>NUCLEOTIDE SEQUENCE [LARGE SCALE GENOMIC DNA]</scope>
    <source>
        <tissue evidence="2">Muscle</tissue>
    </source>
</reference>
<protein>
    <submittedName>
        <fullName evidence="2">Uncharacterized protein</fullName>
    </submittedName>
</protein>
<name>A0A5B7E223_PORTR</name>
<organism evidence="2 3">
    <name type="scientific">Portunus trituberculatus</name>
    <name type="common">Swimming crab</name>
    <name type="synonym">Neptunus trituberculatus</name>
    <dbReference type="NCBI Taxonomy" id="210409"/>
    <lineage>
        <taxon>Eukaryota</taxon>
        <taxon>Metazoa</taxon>
        <taxon>Ecdysozoa</taxon>
        <taxon>Arthropoda</taxon>
        <taxon>Crustacea</taxon>
        <taxon>Multicrustacea</taxon>
        <taxon>Malacostraca</taxon>
        <taxon>Eumalacostraca</taxon>
        <taxon>Eucarida</taxon>
        <taxon>Decapoda</taxon>
        <taxon>Pleocyemata</taxon>
        <taxon>Brachyura</taxon>
        <taxon>Eubrachyura</taxon>
        <taxon>Portunoidea</taxon>
        <taxon>Portunidae</taxon>
        <taxon>Portuninae</taxon>
        <taxon>Portunus</taxon>
    </lineage>
</organism>
<accession>A0A5B7E223</accession>
<evidence type="ECO:0000256" key="1">
    <source>
        <dbReference type="SAM" id="MobiDB-lite"/>
    </source>
</evidence>
<dbReference type="EMBL" id="VSRR010001665">
    <property type="protein sequence ID" value="MPC26884.1"/>
    <property type="molecule type" value="Genomic_DNA"/>
</dbReference>
<sequence>MGTLPLYPNSQIKTDCMRREILAPLPASVAARGMASVGGGGKAAVRQTQIQDADTRASNSRAVNISRQRSSDGEASGATLSSDVVGGDVPVGYVLSIADVGDDWEGAYVTLPLLPLTGLPERKKHNSPPFDSGHEREALRSCRAGRRRGR</sequence>